<evidence type="ECO:0000259" key="2">
    <source>
        <dbReference type="Pfam" id="PF23598"/>
    </source>
</evidence>
<dbReference type="SUPFAM" id="SSF52058">
    <property type="entry name" value="L domain-like"/>
    <property type="match status" value="1"/>
</dbReference>
<dbReference type="InterPro" id="IPR032675">
    <property type="entry name" value="LRR_dom_sf"/>
</dbReference>
<name>A0ABC9BBP1_9POAL</name>
<dbReference type="EMBL" id="OZ075135">
    <property type="protein sequence ID" value="CAL4996131.1"/>
    <property type="molecule type" value="Genomic_DNA"/>
</dbReference>
<dbReference type="Gene3D" id="3.80.10.10">
    <property type="entry name" value="Ribonuclease Inhibitor"/>
    <property type="match status" value="1"/>
</dbReference>
<protein>
    <recommendedName>
        <fullName evidence="2">Disease resistance R13L4/SHOC-2-like LRR domain-containing protein</fullName>
    </recommendedName>
</protein>
<keyword evidence="4" id="KW-1185">Reference proteome</keyword>
<evidence type="ECO:0000256" key="1">
    <source>
        <dbReference type="ARBA" id="ARBA00022737"/>
    </source>
</evidence>
<sequence length="214" mass="23871">MAALSTSLDKLSNLKRLQVYCGGSVYWCGDALSSPSPPFLNLERLGHSGCTFSRVPRWIGCLRSLRDLRLGAKEVLQEDVDIIGTKLPSLVYLALRIPGIPTGRIVIGGSTGFPCLKTFWFDCDRMSFLTFEAGAMPALRQMWLRLDTGGWDKAAPVGLRHLPASLEKITIYRTEEANHELIRSVFEEAADAHPTRPALRLGLYIARCREEDDY</sequence>
<evidence type="ECO:0000313" key="4">
    <source>
        <dbReference type="Proteomes" id="UP001497457"/>
    </source>
</evidence>
<dbReference type="InterPro" id="IPR055414">
    <property type="entry name" value="LRR_R13L4/SHOC2-like"/>
</dbReference>
<dbReference type="Proteomes" id="UP001497457">
    <property type="component" value="Chromosome 25rd"/>
</dbReference>
<dbReference type="AlphaFoldDB" id="A0ABC9BBP1"/>
<organism evidence="3 4">
    <name type="scientific">Urochloa decumbens</name>
    <dbReference type="NCBI Taxonomy" id="240449"/>
    <lineage>
        <taxon>Eukaryota</taxon>
        <taxon>Viridiplantae</taxon>
        <taxon>Streptophyta</taxon>
        <taxon>Embryophyta</taxon>
        <taxon>Tracheophyta</taxon>
        <taxon>Spermatophyta</taxon>
        <taxon>Magnoliopsida</taxon>
        <taxon>Liliopsida</taxon>
        <taxon>Poales</taxon>
        <taxon>Poaceae</taxon>
        <taxon>PACMAD clade</taxon>
        <taxon>Panicoideae</taxon>
        <taxon>Panicodae</taxon>
        <taxon>Paniceae</taxon>
        <taxon>Melinidinae</taxon>
        <taxon>Urochloa</taxon>
    </lineage>
</organism>
<evidence type="ECO:0000313" key="3">
    <source>
        <dbReference type="EMBL" id="CAL4996131.1"/>
    </source>
</evidence>
<dbReference type="Pfam" id="PF23598">
    <property type="entry name" value="LRR_14"/>
    <property type="match status" value="1"/>
</dbReference>
<reference evidence="3" key="1">
    <citation type="submission" date="2024-10" db="EMBL/GenBank/DDBJ databases">
        <authorList>
            <person name="Ryan C."/>
        </authorList>
    </citation>
    <scope>NUCLEOTIDE SEQUENCE [LARGE SCALE GENOMIC DNA]</scope>
</reference>
<feature type="domain" description="Disease resistance R13L4/SHOC-2-like LRR" evidence="2">
    <location>
        <begin position="3"/>
        <end position="199"/>
    </location>
</feature>
<proteinExistence type="predicted"/>
<accession>A0ABC9BBP1</accession>
<keyword evidence="1" id="KW-0677">Repeat</keyword>
<gene>
    <name evidence="3" type="ORF">URODEC1_LOCUS62747</name>
</gene>